<name>L9KZA6_TUPCH</name>
<evidence type="ECO:0000259" key="4">
    <source>
        <dbReference type="PROSITE" id="PS51752"/>
    </source>
</evidence>
<dbReference type="SUPFAM" id="SSF51101">
    <property type="entry name" value="Mannose-binding lectins"/>
    <property type="match status" value="2"/>
</dbReference>
<reference evidence="6" key="1">
    <citation type="submission" date="2012-07" db="EMBL/GenBank/DDBJ databases">
        <title>Genome of the Chinese tree shrew, a rising model animal genetically related to primates.</title>
        <authorList>
            <person name="Zhang G."/>
            <person name="Fan Y."/>
            <person name="Yao Y."/>
            <person name="Huang Z."/>
        </authorList>
    </citation>
    <scope>NUCLEOTIDE SEQUENCE [LARGE SCALE GENOMIC DNA]</scope>
</reference>
<evidence type="ECO:0000256" key="2">
    <source>
        <dbReference type="ARBA" id="ARBA00022734"/>
    </source>
</evidence>
<feature type="chain" id="PRO_5003999983" evidence="3">
    <location>
        <begin position="20"/>
        <end position="301"/>
    </location>
</feature>
<feature type="domain" description="Jacalin-type lectin" evidence="4">
    <location>
        <begin position="153"/>
        <end position="282"/>
    </location>
</feature>
<organism evidence="5 6">
    <name type="scientific">Tupaia chinensis</name>
    <name type="common">Chinese tree shrew</name>
    <name type="synonym">Tupaia belangeri chinensis</name>
    <dbReference type="NCBI Taxonomy" id="246437"/>
    <lineage>
        <taxon>Eukaryota</taxon>
        <taxon>Metazoa</taxon>
        <taxon>Chordata</taxon>
        <taxon>Craniata</taxon>
        <taxon>Vertebrata</taxon>
        <taxon>Euteleostomi</taxon>
        <taxon>Mammalia</taxon>
        <taxon>Eutheria</taxon>
        <taxon>Euarchontoglires</taxon>
        <taxon>Scandentia</taxon>
        <taxon>Tupaiidae</taxon>
        <taxon>Tupaia</taxon>
    </lineage>
</organism>
<dbReference type="InterPro" id="IPR036404">
    <property type="entry name" value="Jacalin-like_lectin_dom_sf"/>
</dbReference>
<accession>L9KZA6</accession>
<dbReference type="SMART" id="SM00915">
    <property type="entry name" value="Jacalin"/>
    <property type="match status" value="2"/>
</dbReference>
<dbReference type="InterPro" id="IPR001229">
    <property type="entry name" value="Jacalin-like_lectin_dom"/>
</dbReference>
<dbReference type="PANTHER" id="PTHR33589:SF1">
    <property type="entry name" value="ZYMOGEN GRANULE PROTEIN 16 HOMOLOG B"/>
    <property type="match status" value="1"/>
</dbReference>
<protein>
    <submittedName>
        <fullName evidence="5">Zymogen granule protein 16 like protein B</fullName>
    </submittedName>
</protein>
<keyword evidence="1 3" id="KW-0732">Signal</keyword>
<dbReference type="InParanoid" id="L9KZA6"/>
<feature type="signal peptide" evidence="3">
    <location>
        <begin position="1"/>
        <end position="19"/>
    </location>
</feature>
<dbReference type="Gene3D" id="2.100.10.30">
    <property type="entry name" value="Jacalin-like lectin domain"/>
    <property type="match status" value="2"/>
</dbReference>
<dbReference type="GO" id="GO:0005615">
    <property type="term" value="C:extracellular space"/>
    <property type="evidence" value="ECO:0007669"/>
    <property type="project" value="TreeGrafter"/>
</dbReference>
<keyword evidence="6" id="KW-1185">Reference proteome</keyword>
<dbReference type="Proteomes" id="UP000011518">
    <property type="component" value="Unassembled WGS sequence"/>
</dbReference>
<dbReference type="InterPro" id="IPR052321">
    <property type="entry name" value="PolyBind_ProtTraffic"/>
</dbReference>
<dbReference type="Pfam" id="PF01419">
    <property type="entry name" value="Jacalin"/>
    <property type="match status" value="2"/>
</dbReference>
<gene>
    <name evidence="5" type="ORF">TREES_T100011729</name>
</gene>
<dbReference type="PROSITE" id="PS51752">
    <property type="entry name" value="JACALIN_LECTIN"/>
    <property type="match status" value="2"/>
</dbReference>
<sequence>MLPLLLLALALLGGPACQASELYGKRGGLYYFSTPEDYDFELSAIRVSVGFSGLCKRQGGQAQTATLNAGEFVIWVSGYFREFIRSLELCTNLNRCFSFGVKSGQFFFAQPDREGQVLTGFFGHYGPLGIKNMGFKWASPLEKVSAEPTSMPMNTTSIPGHALGDEAWQARGHLMWGVQTLSPHSIQARYGPFWDAVHGVKGGQAQTATLNAGEFVIWVSGYFREFIRSLELCTNLNRCFSFGVKSGQFFFAQPDREGQVLTGFFGHYGPLGIKNMGFKWASPLEKVSAEPTSMPMNTTSM</sequence>
<reference evidence="6" key="2">
    <citation type="journal article" date="2013" name="Nat. Commun.">
        <title>Genome of the Chinese tree shrew.</title>
        <authorList>
            <person name="Fan Y."/>
            <person name="Huang Z.Y."/>
            <person name="Cao C.C."/>
            <person name="Chen C.S."/>
            <person name="Chen Y.X."/>
            <person name="Fan D.D."/>
            <person name="He J."/>
            <person name="Hou H.L."/>
            <person name="Hu L."/>
            <person name="Hu X.T."/>
            <person name="Jiang X.T."/>
            <person name="Lai R."/>
            <person name="Lang Y.S."/>
            <person name="Liang B."/>
            <person name="Liao S.G."/>
            <person name="Mu D."/>
            <person name="Ma Y.Y."/>
            <person name="Niu Y.Y."/>
            <person name="Sun X.Q."/>
            <person name="Xia J.Q."/>
            <person name="Xiao J."/>
            <person name="Xiong Z.Q."/>
            <person name="Xu L."/>
            <person name="Yang L."/>
            <person name="Zhang Y."/>
            <person name="Zhao W."/>
            <person name="Zhao X.D."/>
            <person name="Zheng Y.T."/>
            <person name="Zhou J.M."/>
            <person name="Zhu Y.B."/>
            <person name="Zhang G.J."/>
            <person name="Wang J."/>
            <person name="Yao Y.G."/>
        </authorList>
    </citation>
    <scope>NUCLEOTIDE SEQUENCE [LARGE SCALE GENOMIC DNA]</scope>
</reference>
<dbReference type="EMBL" id="KB320600">
    <property type="protein sequence ID" value="ELW67834.1"/>
    <property type="molecule type" value="Genomic_DNA"/>
</dbReference>
<feature type="domain" description="Jacalin-type lectin" evidence="4">
    <location>
        <begin position="17"/>
        <end position="139"/>
    </location>
</feature>
<evidence type="ECO:0000256" key="3">
    <source>
        <dbReference type="SAM" id="SignalP"/>
    </source>
</evidence>
<evidence type="ECO:0000313" key="6">
    <source>
        <dbReference type="Proteomes" id="UP000011518"/>
    </source>
</evidence>
<evidence type="ECO:0000256" key="1">
    <source>
        <dbReference type="ARBA" id="ARBA00022729"/>
    </source>
</evidence>
<keyword evidence="2" id="KW-0430">Lectin</keyword>
<evidence type="ECO:0000313" key="5">
    <source>
        <dbReference type="EMBL" id="ELW67834.1"/>
    </source>
</evidence>
<dbReference type="AlphaFoldDB" id="L9KZA6"/>
<proteinExistence type="predicted"/>
<dbReference type="GO" id="GO:0030246">
    <property type="term" value="F:carbohydrate binding"/>
    <property type="evidence" value="ECO:0007669"/>
    <property type="project" value="UniProtKB-KW"/>
</dbReference>
<dbReference type="PANTHER" id="PTHR33589">
    <property type="entry name" value="OS11G0524900 PROTEIN"/>
    <property type="match status" value="1"/>
</dbReference>
<dbReference type="FunCoup" id="L9KZA6">
    <property type="interactions" value="31"/>
</dbReference>